<proteinExistence type="predicted"/>
<evidence type="ECO:0000313" key="2">
    <source>
        <dbReference type="Proteomes" id="UP000254797"/>
    </source>
</evidence>
<protein>
    <submittedName>
        <fullName evidence="1">ParB-like nuclease domain</fullName>
    </submittedName>
</protein>
<dbReference type="InterPro" id="IPR036086">
    <property type="entry name" value="ParB/Sulfiredoxin_sf"/>
</dbReference>
<dbReference type="SUPFAM" id="SSF110849">
    <property type="entry name" value="ParB/Sulfiredoxin"/>
    <property type="match status" value="1"/>
</dbReference>
<dbReference type="Proteomes" id="UP000254797">
    <property type="component" value="Unassembled WGS sequence"/>
</dbReference>
<name>A0A380JUI6_STRDY</name>
<dbReference type="RefSeq" id="WP_115245706.1">
    <property type="nucleotide sequence ID" value="NZ_UHFG01000004.1"/>
</dbReference>
<evidence type="ECO:0000313" key="1">
    <source>
        <dbReference type="EMBL" id="SUN47615.1"/>
    </source>
</evidence>
<accession>A0A380JUI6</accession>
<dbReference type="Gene3D" id="3.90.1530.10">
    <property type="entry name" value="Conserved hypothetical protein from pyrococcus furiosus pfu- 392566-001, ParB domain"/>
    <property type="match status" value="1"/>
</dbReference>
<dbReference type="AlphaFoldDB" id="A0A380JUI6"/>
<reference evidence="1 2" key="1">
    <citation type="submission" date="2018-06" db="EMBL/GenBank/DDBJ databases">
        <authorList>
            <consortium name="Pathogen Informatics"/>
            <person name="Doyle S."/>
        </authorList>
    </citation>
    <scope>NUCLEOTIDE SEQUENCE [LARGE SCALE GENOMIC DNA]</scope>
    <source>
        <strain evidence="1 2">NCTC4670</strain>
    </source>
</reference>
<gene>
    <name evidence="1" type="ORF">NCTC4670_00341</name>
</gene>
<dbReference type="EMBL" id="UHFG01000004">
    <property type="protein sequence ID" value="SUN47615.1"/>
    <property type="molecule type" value="Genomic_DNA"/>
</dbReference>
<sequence>MRTYSQLSNQRNLFQDGVEVNTVFRTTNYDNFAFSKFNRNVFLTPEMLNQAKLGFVSPIIVNENLIVIDGQHRLTACKQLGIPVEYIIKPNLGEDDIVRMNTVQKPWKLINYIEAYANEGKQEYIRLLNLINTKDYYQSVAIISQIAMNTANPRGMVKPIQEGKFEFHNYEKTVEFLAFLSKFKKETKIPYRSNLSRALYTLFQYKAVDLNKLITKVISSGLNDELVVKSPNYSEAVKELLDAYNFRISPTSANYAGYSITSSGNIKIDSEKHDWALSAFEKE</sequence>
<organism evidence="1 2">
    <name type="scientific">Streptococcus dysgalactiae subsp. dysgalactiae</name>
    <dbReference type="NCBI Taxonomy" id="99822"/>
    <lineage>
        <taxon>Bacteria</taxon>
        <taxon>Bacillati</taxon>
        <taxon>Bacillota</taxon>
        <taxon>Bacilli</taxon>
        <taxon>Lactobacillales</taxon>
        <taxon>Streptococcaceae</taxon>
        <taxon>Streptococcus</taxon>
    </lineage>
</organism>